<keyword evidence="1" id="KW-0812">Transmembrane</keyword>
<gene>
    <name evidence="2" type="ORF">TARUN_1580</name>
</gene>
<evidence type="ECO:0000256" key="1">
    <source>
        <dbReference type="SAM" id="Phobius"/>
    </source>
</evidence>
<keyword evidence="1" id="KW-0472">Membrane</keyword>
<feature type="transmembrane region" description="Helical" evidence="1">
    <location>
        <begin position="42"/>
        <end position="60"/>
    </location>
</feature>
<organism evidence="2 3">
    <name type="scientific">Trichoderma arundinaceum</name>
    <dbReference type="NCBI Taxonomy" id="490622"/>
    <lineage>
        <taxon>Eukaryota</taxon>
        <taxon>Fungi</taxon>
        <taxon>Dikarya</taxon>
        <taxon>Ascomycota</taxon>
        <taxon>Pezizomycotina</taxon>
        <taxon>Sordariomycetes</taxon>
        <taxon>Hypocreomycetidae</taxon>
        <taxon>Hypocreales</taxon>
        <taxon>Hypocreaceae</taxon>
        <taxon>Trichoderma</taxon>
    </lineage>
</organism>
<dbReference type="EMBL" id="PXOA01000102">
    <property type="protein sequence ID" value="RFU80624.1"/>
    <property type="molecule type" value="Genomic_DNA"/>
</dbReference>
<dbReference type="AlphaFoldDB" id="A0A395NX59"/>
<comment type="caution">
    <text evidence="2">The sequence shown here is derived from an EMBL/GenBank/DDBJ whole genome shotgun (WGS) entry which is preliminary data.</text>
</comment>
<reference evidence="2 3" key="1">
    <citation type="journal article" date="2018" name="PLoS Pathog.">
        <title>Evolution of structural diversity of trichothecenes, a family of toxins produced by plant pathogenic and entomopathogenic fungi.</title>
        <authorList>
            <person name="Proctor R.H."/>
            <person name="McCormick S.P."/>
            <person name="Kim H.S."/>
            <person name="Cardoza R.E."/>
            <person name="Stanley A.M."/>
            <person name="Lindo L."/>
            <person name="Kelly A."/>
            <person name="Brown D.W."/>
            <person name="Lee T."/>
            <person name="Vaughan M.M."/>
            <person name="Alexander N.J."/>
            <person name="Busman M."/>
            <person name="Gutierrez S."/>
        </authorList>
    </citation>
    <scope>NUCLEOTIDE SEQUENCE [LARGE SCALE GENOMIC DNA]</scope>
    <source>
        <strain evidence="2 3">IBT 40837</strain>
    </source>
</reference>
<sequence>MSGFIKPSEFQHPGDGPSKWSLQAKAFLVVCSHRMWRGGPRSILQITAVAFVLLMLFYFVPLQFDDHYQQILNWSAPESSASSDLRIVVFGSQDLLGSAPDSKHSKTSWPEHLCKQLNCRSVLSFVPPIESLPGLTSNSLYGTEIRALEMFTEQANLTEKPALDNFYIPKQYPVPTKTPDLEAQVQKFLTMAPPKIPPRETLWVFTFGTWETWNLAALPRGAGEKLIDASVSNIFTQIELLYRRSLNPKSPAFSDFWSNVTKEDVRALTHPDPEKKPDERRMESFRVVIPQLFDITLVPGWQNRPLPSHPQSRGVQLRNAAYLTQRWNSQVSKQIEDWRKKADTKPEGIEEEGIDVALSVPTMTSLLRYLPESLQPKQTDSNGEVIDEDIIYAPYPRRLGLQSALVSSVLDAMTEEEMQRSGLKDSRGRGSMPADGAMRFFDVWTPCIADHRAIAGIDTPHTSGECDVPNDHLFYDGFTFGERAKEELAKHTSAQIREQLFAS</sequence>
<keyword evidence="1" id="KW-1133">Transmembrane helix</keyword>
<evidence type="ECO:0000313" key="2">
    <source>
        <dbReference type="EMBL" id="RFU80624.1"/>
    </source>
</evidence>
<dbReference type="OrthoDB" id="5278722at2759"/>
<protein>
    <submittedName>
        <fullName evidence="2">Uncharacterized protein</fullName>
    </submittedName>
</protein>
<evidence type="ECO:0000313" key="3">
    <source>
        <dbReference type="Proteomes" id="UP000266272"/>
    </source>
</evidence>
<proteinExistence type="predicted"/>
<keyword evidence="3" id="KW-1185">Reference proteome</keyword>
<name>A0A395NX59_TRIAR</name>
<dbReference type="Proteomes" id="UP000266272">
    <property type="component" value="Unassembled WGS sequence"/>
</dbReference>
<dbReference type="STRING" id="490622.A0A395NX59"/>
<accession>A0A395NX59</accession>